<reference evidence="3 4" key="1">
    <citation type="submission" date="2012-12" db="EMBL/GenBank/DDBJ databases">
        <title>Genome assembly of Marinobacter sp. AK21.</title>
        <authorList>
            <person name="Khatri I."/>
            <person name="Kumar R."/>
            <person name="Vaidya B."/>
            <person name="Subramanian S."/>
            <person name="Pinnaka A."/>
        </authorList>
    </citation>
    <scope>NUCLEOTIDE SEQUENCE [LARGE SCALE GENOMIC DNA]</scope>
    <source>
        <strain evidence="3 4">AK21</strain>
    </source>
</reference>
<dbReference type="NCBIfam" id="NF038131">
    <property type="entry name" value="choice_anch_K"/>
    <property type="match status" value="1"/>
</dbReference>
<feature type="signal peptide" evidence="1">
    <location>
        <begin position="1"/>
        <end position="22"/>
    </location>
</feature>
<keyword evidence="1" id="KW-0732">Signal</keyword>
<evidence type="ECO:0000259" key="2">
    <source>
        <dbReference type="Pfam" id="PF07589"/>
    </source>
</evidence>
<dbReference type="Proteomes" id="UP000035057">
    <property type="component" value="Unassembled WGS sequence"/>
</dbReference>
<sequence>MNMFKSIVGGAALFALSGFATAFPVDLDSVSGQWVNAAGGQNVTGEDTSQIRWGGSYGDKSGYGFEANPLLPQTINDNSPFVLGEFTHYNYEIPAGTAIDSVDLDVYASFSNGSGSVATGPFTFGFAHNETLNQAPVEKCVWFFGWHCWEKMVHSLVDDIVTVTFDEQMMSSEFVLGGNAYSLSLLGFEGNVNELVTKENGTTSVNLLASLNVRSVPEPGTIGLLGLGLLGLGVSRRRKAA</sequence>
<accession>A0A072N163</accession>
<keyword evidence="4" id="KW-1185">Reference proteome</keyword>
<dbReference type="OrthoDB" id="6366112at2"/>
<dbReference type="InterPro" id="IPR013424">
    <property type="entry name" value="Ice-binding_C"/>
</dbReference>
<dbReference type="PATRIC" id="fig|1137280.3.peg.1930"/>
<feature type="domain" description="Ice-binding protein C-terminal" evidence="2">
    <location>
        <begin position="215"/>
        <end position="237"/>
    </location>
</feature>
<dbReference type="InterPro" id="IPR047995">
    <property type="entry name" value="Choice_anch_K"/>
</dbReference>
<organism evidence="3 4">
    <name type="scientific">Marinobacter nitratireducens</name>
    <dbReference type="NCBI Taxonomy" id="1137280"/>
    <lineage>
        <taxon>Bacteria</taxon>
        <taxon>Pseudomonadati</taxon>
        <taxon>Pseudomonadota</taxon>
        <taxon>Gammaproteobacteria</taxon>
        <taxon>Pseudomonadales</taxon>
        <taxon>Marinobacteraceae</taxon>
        <taxon>Marinobacter</taxon>
    </lineage>
</organism>
<dbReference type="EMBL" id="ANIE01000006">
    <property type="protein sequence ID" value="KEF30962.1"/>
    <property type="molecule type" value="Genomic_DNA"/>
</dbReference>
<dbReference type="Pfam" id="PF07589">
    <property type="entry name" value="PEP-CTERM"/>
    <property type="match status" value="1"/>
</dbReference>
<feature type="chain" id="PRO_5001680354" evidence="1">
    <location>
        <begin position="23"/>
        <end position="241"/>
    </location>
</feature>
<proteinExistence type="predicted"/>
<name>A0A072N163_9GAMM</name>
<dbReference type="NCBIfam" id="TIGR02595">
    <property type="entry name" value="PEP_CTERM"/>
    <property type="match status" value="1"/>
</dbReference>
<evidence type="ECO:0000256" key="1">
    <source>
        <dbReference type="SAM" id="SignalP"/>
    </source>
</evidence>
<dbReference type="RefSeq" id="WP_036131393.1">
    <property type="nucleotide sequence ID" value="NZ_ANIE01000006.1"/>
</dbReference>
<evidence type="ECO:0000313" key="4">
    <source>
        <dbReference type="Proteomes" id="UP000035057"/>
    </source>
</evidence>
<evidence type="ECO:0000313" key="3">
    <source>
        <dbReference type="EMBL" id="KEF30962.1"/>
    </source>
</evidence>
<gene>
    <name evidence="3" type="ORF">D777_02115</name>
</gene>
<dbReference type="AlphaFoldDB" id="A0A072N163"/>
<comment type="caution">
    <text evidence="3">The sequence shown here is derived from an EMBL/GenBank/DDBJ whole genome shotgun (WGS) entry which is preliminary data.</text>
</comment>
<dbReference type="STRING" id="1137280.D777_02115"/>
<dbReference type="NCBIfam" id="NF038125">
    <property type="entry name" value="PEP_CTERM_THxN"/>
    <property type="match status" value="1"/>
</dbReference>
<protein>
    <submittedName>
        <fullName evidence="3">Putative outer membrane adhesin like protein</fullName>
    </submittedName>
</protein>